<evidence type="ECO:0000256" key="3">
    <source>
        <dbReference type="SAM" id="MobiDB-lite"/>
    </source>
</evidence>
<evidence type="ECO:0000259" key="5">
    <source>
        <dbReference type="Pfam" id="PF24842"/>
    </source>
</evidence>
<reference evidence="6" key="1">
    <citation type="submission" date="2021-02" db="EMBL/GenBank/DDBJ databases">
        <authorList>
            <person name="Nowell W R."/>
        </authorList>
    </citation>
    <scope>NUCLEOTIDE SEQUENCE</scope>
</reference>
<feature type="domain" description="Ubiquitin fusion degradation protein UFD1 N-terminal subdomain 2" evidence="5">
    <location>
        <begin position="126"/>
        <end position="200"/>
    </location>
</feature>
<dbReference type="InterPro" id="IPR055417">
    <property type="entry name" value="UFD1_N1"/>
</dbReference>
<protein>
    <recommendedName>
        <fullName evidence="10">Ubiquitin fusion degradaton protein</fullName>
    </recommendedName>
</protein>
<dbReference type="Proteomes" id="UP000663877">
    <property type="component" value="Unassembled WGS sequence"/>
</dbReference>
<dbReference type="Gene3D" id="2.40.40.50">
    <property type="entry name" value="Ubiquitin fusion degradation protein UFD1, N-terminal domain"/>
    <property type="match status" value="1"/>
</dbReference>
<dbReference type="Proteomes" id="UP000663832">
    <property type="component" value="Unassembled WGS sequence"/>
</dbReference>
<dbReference type="EMBL" id="CAJNOM010000402">
    <property type="protein sequence ID" value="CAF1417645.1"/>
    <property type="molecule type" value="Genomic_DNA"/>
</dbReference>
<gene>
    <name evidence="6" type="ORF">BJG266_LOCUS13100</name>
    <name evidence="7" type="ORF">QVE165_LOCUS37998</name>
</gene>
<sequence>MSFSDDQYYDTRPDDDENDIDSNNQFHAVYQCYSPAFVADRDDINIENGGKILLPQAALEQLIDHTRVMLFKLKNPKNDRLTHCGVLEFLHSDEPICYLPHWMMQHLLLDEGDEIIIESMHPLPSAKFARFQPQEKDFLNLTNPKAVLENLLRNFSCLTKGDLITINYLNRNYKLLVLELKPSNVVSIIECDMEVDFALPADAKSISTTVNDQKIYINPSTLISSVGLENFLNDKLKPNDKSEQNNMEFLPIRGIPNYNYKYGLLQFPRTPLRYLNDDINNKLERKSSNLFQPFTGEGKILRQPRNQQPT</sequence>
<dbReference type="Pfam" id="PF03152">
    <property type="entry name" value="UFD1_N1"/>
    <property type="match status" value="1"/>
</dbReference>
<feature type="region of interest" description="Disordered" evidence="3">
    <location>
        <begin position="1"/>
        <end position="20"/>
    </location>
</feature>
<evidence type="ECO:0000259" key="4">
    <source>
        <dbReference type="Pfam" id="PF03152"/>
    </source>
</evidence>
<dbReference type="OrthoDB" id="422728at2759"/>
<feature type="domain" description="Ubiquitin fusion degradation protein UFD1 N-terminal subdomain 1" evidence="4">
    <location>
        <begin position="26"/>
        <end position="120"/>
    </location>
</feature>
<evidence type="ECO:0000313" key="7">
    <source>
        <dbReference type="EMBL" id="CAF1417645.1"/>
    </source>
</evidence>
<dbReference type="Pfam" id="PF24842">
    <property type="entry name" value="UFD1_N2"/>
    <property type="match status" value="1"/>
</dbReference>
<keyword evidence="2" id="KW-0833">Ubl conjugation pathway</keyword>
<dbReference type="EMBL" id="CAJNOI010000052">
    <property type="protein sequence ID" value="CAF0949045.1"/>
    <property type="molecule type" value="Genomic_DNA"/>
</dbReference>
<dbReference type="GO" id="GO:0031593">
    <property type="term" value="F:polyubiquitin modification-dependent protein binding"/>
    <property type="evidence" value="ECO:0007669"/>
    <property type="project" value="TreeGrafter"/>
</dbReference>
<keyword evidence="8" id="KW-1185">Reference proteome</keyword>
<dbReference type="InterPro" id="IPR004854">
    <property type="entry name" value="Ufd1-like"/>
</dbReference>
<organism evidence="6 9">
    <name type="scientific">Adineta steineri</name>
    <dbReference type="NCBI Taxonomy" id="433720"/>
    <lineage>
        <taxon>Eukaryota</taxon>
        <taxon>Metazoa</taxon>
        <taxon>Spiralia</taxon>
        <taxon>Gnathifera</taxon>
        <taxon>Rotifera</taxon>
        <taxon>Eurotatoria</taxon>
        <taxon>Bdelloidea</taxon>
        <taxon>Adinetida</taxon>
        <taxon>Adinetidae</taxon>
        <taxon>Adineta</taxon>
    </lineage>
</organism>
<dbReference type="PANTHER" id="PTHR12555">
    <property type="entry name" value="UBIQUITIN FUSION DEGRADATON PROTEIN 1"/>
    <property type="match status" value="1"/>
</dbReference>
<proteinExistence type="inferred from homology"/>
<accession>A0A814CWN8</accession>
<evidence type="ECO:0008006" key="10">
    <source>
        <dbReference type="Google" id="ProtNLM"/>
    </source>
</evidence>
<evidence type="ECO:0000256" key="1">
    <source>
        <dbReference type="ARBA" id="ARBA00006043"/>
    </source>
</evidence>
<dbReference type="InterPro" id="IPR055418">
    <property type="entry name" value="UFD1_N2"/>
</dbReference>
<dbReference type="PANTHER" id="PTHR12555:SF13">
    <property type="entry name" value="UBIQUITIN RECOGNITION FACTOR IN ER-ASSOCIATED DEGRADATION PROTEIN 1"/>
    <property type="match status" value="1"/>
</dbReference>
<dbReference type="GO" id="GO:0034098">
    <property type="term" value="C:VCP-NPL4-UFD1 AAA ATPase complex"/>
    <property type="evidence" value="ECO:0007669"/>
    <property type="project" value="TreeGrafter"/>
</dbReference>
<dbReference type="GO" id="GO:0006511">
    <property type="term" value="P:ubiquitin-dependent protein catabolic process"/>
    <property type="evidence" value="ECO:0007669"/>
    <property type="project" value="InterPro"/>
</dbReference>
<dbReference type="InterPro" id="IPR042299">
    <property type="entry name" value="Ufd1-like_Nn"/>
</dbReference>
<dbReference type="Gene3D" id="3.10.330.10">
    <property type="match status" value="1"/>
</dbReference>
<comment type="similarity">
    <text evidence="1">Belongs to the UFD1 family.</text>
</comment>
<comment type="caution">
    <text evidence="6">The sequence shown here is derived from an EMBL/GenBank/DDBJ whole genome shotgun (WGS) entry which is preliminary data.</text>
</comment>
<dbReference type="GO" id="GO:0036503">
    <property type="term" value="P:ERAD pathway"/>
    <property type="evidence" value="ECO:0007669"/>
    <property type="project" value="TreeGrafter"/>
</dbReference>
<evidence type="ECO:0000313" key="8">
    <source>
        <dbReference type="Proteomes" id="UP000663832"/>
    </source>
</evidence>
<name>A0A814CWN8_9BILA</name>
<dbReference type="AlphaFoldDB" id="A0A814CWN8"/>
<dbReference type="FunFam" id="3.10.330.10:FF:000002">
    <property type="entry name" value="ubiquitin fusion degradation protein 1 homolog"/>
    <property type="match status" value="1"/>
</dbReference>
<evidence type="ECO:0000313" key="6">
    <source>
        <dbReference type="EMBL" id="CAF0949045.1"/>
    </source>
</evidence>
<evidence type="ECO:0000256" key="2">
    <source>
        <dbReference type="ARBA" id="ARBA00022786"/>
    </source>
</evidence>
<evidence type="ECO:0000313" key="9">
    <source>
        <dbReference type="Proteomes" id="UP000663877"/>
    </source>
</evidence>